<proteinExistence type="predicted"/>
<name>A0AAI9CLF2_STEMA</name>
<accession>A0AAI9CLF2</accession>
<feature type="chain" id="PRO_5042574482" evidence="1">
    <location>
        <begin position="19"/>
        <end position="119"/>
    </location>
</feature>
<dbReference type="InterPro" id="IPR037682">
    <property type="entry name" value="TonB_C"/>
</dbReference>
<sequence length="119" mass="12798">MNRVLMLALALSSASCRAGEELPGPCQAASSPVESIAPVVPAATETQVRGSVVATVVVEEDGRVTNPVITRSQFEALDRGRVDNAAYERAALVAVAKWRFPPVPSRCTRKVTFDFQRLD</sequence>
<organism evidence="3 4">
    <name type="scientific">Stenotrophomonas maltophilia</name>
    <name type="common">Pseudomonas maltophilia</name>
    <name type="synonym">Xanthomonas maltophilia</name>
    <dbReference type="NCBI Taxonomy" id="40324"/>
    <lineage>
        <taxon>Bacteria</taxon>
        <taxon>Pseudomonadati</taxon>
        <taxon>Pseudomonadota</taxon>
        <taxon>Gammaproteobacteria</taxon>
        <taxon>Lysobacterales</taxon>
        <taxon>Lysobacteraceae</taxon>
        <taxon>Stenotrophomonas</taxon>
        <taxon>Stenotrophomonas maltophilia group</taxon>
    </lineage>
</organism>
<feature type="domain" description="TonB C-terminal" evidence="2">
    <location>
        <begin position="43"/>
        <end position="115"/>
    </location>
</feature>
<feature type="signal peptide" evidence="1">
    <location>
        <begin position="1"/>
        <end position="18"/>
    </location>
</feature>
<gene>
    <name evidence="3" type="ORF">REH87_002415</name>
</gene>
<reference evidence="3" key="1">
    <citation type="submission" date="2023-08" db="EMBL/GenBank/DDBJ databases">
        <authorList>
            <consortium name="Clinical and Environmental Microbiology Branch: Whole genome sequencing antimicrobial resistance pathogens in the healthcare setting"/>
        </authorList>
    </citation>
    <scope>NUCLEOTIDE SEQUENCE</scope>
    <source>
        <strain evidence="3">2023CJ-00293</strain>
    </source>
</reference>
<keyword evidence="1" id="KW-0732">Signal</keyword>
<dbReference type="EMBL" id="ABLTIR010000051">
    <property type="protein sequence ID" value="EKZ1927396.1"/>
    <property type="molecule type" value="Genomic_DNA"/>
</dbReference>
<dbReference type="AlphaFoldDB" id="A0AAI9CLF2"/>
<dbReference type="RefSeq" id="WP_005408576.1">
    <property type="nucleotide sequence ID" value="NZ_CP133414.1"/>
</dbReference>
<comment type="caution">
    <text evidence="3">The sequence shown here is derived from an EMBL/GenBank/DDBJ whole genome shotgun (WGS) entry which is preliminary data.</text>
</comment>
<evidence type="ECO:0000256" key="1">
    <source>
        <dbReference type="SAM" id="SignalP"/>
    </source>
</evidence>
<dbReference type="Proteomes" id="UP001225498">
    <property type="component" value="Unassembled WGS sequence"/>
</dbReference>
<evidence type="ECO:0000313" key="4">
    <source>
        <dbReference type="Proteomes" id="UP001225498"/>
    </source>
</evidence>
<dbReference type="Gene3D" id="3.30.1150.10">
    <property type="match status" value="1"/>
</dbReference>
<dbReference type="GO" id="GO:0055085">
    <property type="term" value="P:transmembrane transport"/>
    <property type="evidence" value="ECO:0007669"/>
    <property type="project" value="InterPro"/>
</dbReference>
<dbReference type="PROSITE" id="PS51257">
    <property type="entry name" value="PROKAR_LIPOPROTEIN"/>
    <property type="match status" value="1"/>
</dbReference>
<protein>
    <submittedName>
        <fullName evidence="3">Energy transducer TonB</fullName>
    </submittedName>
</protein>
<dbReference type="Pfam" id="PF03544">
    <property type="entry name" value="TonB_C"/>
    <property type="match status" value="1"/>
</dbReference>
<evidence type="ECO:0000313" key="3">
    <source>
        <dbReference type="EMBL" id="EKZ1927396.1"/>
    </source>
</evidence>
<evidence type="ECO:0000259" key="2">
    <source>
        <dbReference type="Pfam" id="PF03544"/>
    </source>
</evidence>
<dbReference type="SUPFAM" id="SSF74653">
    <property type="entry name" value="TolA/TonB C-terminal domain"/>
    <property type="match status" value="1"/>
</dbReference>